<organism evidence="1 2">
    <name type="scientific">Basidiobolus ranarum</name>
    <dbReference type="NCBI Taxonomy" id="34480"/>
    <lineage>
        <taxon>Eukaryota</taxon>
        <taxon>Fungi</taxon>
        <taxon>Fungi incertae sedis</taxon>
        <taxon>Zoopagomycota</taxon>
        <taxon>Entomophthoromycotina</taxon>
        <taxon>Basidiobolomycetes</taxon>
        <taxon>Basidiobolales</taxon>
        <taxon>Basidiobolaceae</taxon>
        <taxon>Basidiobolus</taxon>
    </lineage>
</organism>
<dbReference type="InterPro" id="IPR032675">
    <property type="entry name" value="LRR_dom_sf"/>
</dbReference>
<name>A0ABR2VKR0_9FUNG</name>
<dbReference type="EMBL" id="JASJQH010010256">
    <property type="protein sequence ID" value="KAK9670992.1"/>
    <property type="molecule type" value="Genomic_DNA"/>
</dbReference>
<proteinExistence type="predicted"/>
<dbReference type="SUPFAM" id="SSF52047">
    <property type="entry name" value="RNI-like"/>
    <property type="match status" value="1"/>
</dbReference>
<sequence>MSAFPPQCISKILSWVSDDYSTLHNVSSVNKLWCTQALCILYRHPWKYLPEEFALPNAPNNNYSLVNHRVTKLCQTFINCIPPQSLKDLDQWEMIRETNTFKPLVDYLGYLREIDLIWLMSISWNTNSDLANGTLDFCQFFISIEVAEILAKYLWSKHGHRIRKLVLSRSIPLEQFLPLSSHSLLTTLDIELVSFKLLHADLINSTCSNLEVLKITATVVDDTAVAKVISHQTPRSMKKLVIRSMESYSIHHTVDALLQYHSESITHLRLSMCILTLVEPQDKFLFNTALSKLSQFPNLTSLKLAGWKLADDDAMFNVASSFRKLTKLRLENIPFTSYTCEAIIRTAGVNLRQVTILTENQELGNLLPVLAIHCPNILHLDIQKMRYQSKHLLQCLKSCCHLKTLKLGTIENLEPRIGDEVIYGIAHSLLHLEYLYMGQSKISEASLHYFGPHPNLRCLRLNPFAYTFTPERAHSLLGNRISMA</sequence>
<evidence type="ECO:0008006" key="3">
    <source>
        <dbReference type="Google" id="ProtNLM"/>
    </source>
</evidence>
<dbReference type="PANTHER" id="PTHR13318:SF190">
    <property type="entry name" value="PARTNER OF PAIRED, ISOFORM B"/>
    <property type="match status" value="1"/>
</dbReference>
<keyword evidence="2" id="KW-1185">Reference proteome</keyword>
<gene>
    <name evidence="1" type="ORF">K7432_017136</name>
</gene>
<dbReference type="Proteomes" id="UP001479436">
    <property type="component" value="Unassembled WGS sequence"/>
</dbReference>
<reference evidence="1 2" key="1">
    <citation type="submission" date="2023-04" db="EMBL/GenBank/DDBJ databases">
        <title>Genome of Basidiobolus ranarum AG-B5.</title>
        <authorList>
            <person name="Stajich J.E."/>
            <person name="Carter-House D."/>
            <person name="Gryganskyi A."/>
        </authorList>
    </citation>
    <scope>NUCLEOTIDE SEQUENCE [LARGE SCALE GENOMIC DNA]</scope>
    <source>
        <strain evidence="1 2">AG-B5</strain>
    </source>
</reference>
<protein>
    <recommendedName>
        <fullName evidence="3">F-box domain-containing protein</fullName>
    </recommendedName>
</protein>
<dbReference type="Gene3D" id="3.80.10.10">
    <property type="entry name" value="Ribonuclease Inhibitor"/>
    <property type="match status" value="1"/>
</dbReference>
<dbReference type="PANTHER" id="PTHR13318">
    <property type="entry name" value="PARTNER OF PAIRED, ISOFORM B-RELATED"/>
    <property type="match status" value="1"/>
</dbReference>
<comment type="caution">
    <text evidence="1">The sequence shown here is derived from an EMBL/GenBank/DDBJ whole genome shotgun (WGS) entry which is preliminary data.</text>
</comment>
<evidence type="ECO:0000313" key="2">
    <source>
        <dbReference type="Proteomes" id="UP001479436"/>
    </source>
</evidence>
<evidence type="ECO:0000313" key="1">
    <source>
        <dbReference type="EMBL" id="KAK9670992.1"/>
    </source>
</evidence>
<accession>A0ABR2VKR0</accession>